<dbReference type="RefSeq" id="XP_002548076.1">
    <property type="nucleotide sequence ID" value="XM_002548030.1"/>
</dbReference>
<dbReference type="EMBL" id="GG692397">
    <property type="protein sequence ID" value="EER33555.1"/>
    <property type="molecule type" value="Genomic_DNA"/>
</dbReference>
<gene>
    <name evidence="2" type="ORF">CTRG_02373</name>
</gene>
<evidence type="ECO:0000313" key="2">
    <source>
        <dbReference type="EMBL" id="EER33555.1"/>
    </source>
</evidence>
<dbReference type="HOGENOM" id="CLU_1981373_0_0_1"/>
<dbReference type="VEuPathDB" id="FungiDB:CTRG_02373"/>
<protein>
    <submittedName>
        <fullName evidence="2">Uncharacterized protein</fullName>
    </submittedName>
</protein>
<evidence type="ECO:0000256" key="1">
    <source>
        <dbReference type="SAM" id="MobiDB-lite"/>
    </source>
</evidence>
<reference evidence="2 3" key="1">
    <citation type="journal article" date="2009" name="Nature">
        <title>Evolution of pathogenicity and sexual reproduction in eight Candida genomes.</title>
        <authorList>
            <person name="Butler G."/>
            <person name="Rasmussen M.D."/>
            <person name="Lin M.F."/>
            <person name="Santos M.A."/>
            <person name="Sakthikumar S."/>
            <person name="Munro C.A."/>
            <person name="Rheinbay E."/>
            <person name="Grabherr M."/>
            <person name="Forche A."/>
            <person name="Reedy J.L."/>
            <person name="Agrafioti I."/>
            <person name="Arnaud M.B."/>
            <person name="Bates S."/>
            <person name="Brown A.J."/>
            <person name="Brunke S."/>
            <person name="Costanzo M.C."/>
            <person name="Fitzpatrick D.A."/>
            <person name="de Groot P.W."/>
            <person name="Harris D."/>
            <person name="Hoyer L.L."/>
            <person name="Hube B."/>
            <person name="Klis F.M."/>
            <person name="Kodira C."/>
            <person name="Lennard N."/>
            <person name="Logue M.E."/>
            <person name="Martin R."/>
            <person name="Neiman A.M."/>
            <person name="Nikolaou E."/>
            <person name="Quail M.A."/>
            <person name="Quinn J."/>
            <person name="Santos M.C."/>
            <person name="Schmitzberger F.F."/>
            <person name="Sherlock G."/>
            <person name="Shah P."/>
            <person name="Silverstein K.A."/>
            <person name="Skrzypek M.S."/>
            <person name="Soll D."/>
            <person name="Staggs R."/>
            <person name="Stansfield I."/>
            <person name="Stumpf M.P."/>
            <person name="Sudbery P.E."/>
            <person name="Srikantha T."/>
            <person name="Zeng Q."/>
            <person name="Berman J."/>
            <person name="Berriman M."/>
            <person name="Heitman J."/>
            <person name="Gow N.A."/>
            <person name="Lorenz M.C."/>
            <person name="Birren B.W."/>
            <person name="Kellis M."/>
            <person name="Cuomo C.A."/>
        </authorList>
    </citation>
    <scope>NUCLEOTIDE SEQUENCE [LARGE SCALE GENOMIC DNA]</scope>
    <source>
        <strain evidence="3">ATCC MYA-3404 / T1</strain>
    </source>
</reference>
<dbReference type="OrthoDB" id="4006634at2759"/>
<feature type="compositionally biased region" description="Polar residues" evidence="1">
    <location>
        <begin position="16"/>
        <end position="26"/>
    </location>
</feature>
<name>C5MA61_CANTT</name>
<dbReference type="Proteomes" id="UP000002037">
    <property type="component" value="Unassembled WGS sequence"/>
</dbReference>
<keyword evidence="3" id="KW-1185">Reference proteome</keyword>
<dbReference type="AlphaFoldDB" id="C5MA61"/>
<evidence type="ECO:0000313" key="3">
    <source>
        <dbReference type="Proteomes" id="UP000002037"/>
    </source>
</evidence>
<dbReference type="GeneID" id="8301662"/>
<accession>C5MA61</accession>
<proteinExistence type="predicted"/>
<dbReference type="KEGG" id="ctp:CTRG_02373"/>
<organism evidence="2 3">
    <name type="scientific">Candida tropicalis (strain ATCC MYA-3404 / T1)</name>
    <name type="common">Yeast</name>
    <dbReference type="NCBI Taxonomy" id="294747"/>
    <lineage>
        <taxon>Eukaryota</taxon>
        <taxon>Fungi</taxon>
        <taxon>Dikarya</taxon>
        <taxon>Ascomycota</taxon>
        <taxon>Saccharomycotina</taxon>
        <taxon>Pichiomycetes</taxon>
        <taxon>Debaryomycetaceae</taxon>
        <taxon>Candida/Lodderomyces clade</taxon>
        <taxon>Candida</taxon>
    </lineage>
</organism>
<feature type="region of interest" description="Disordered" evidence="1">
    <location>
        <begin position="1"/>
        <end position="29"/>
    </location>
</feature>
<sequence>MTVIDLNTGKPHENPTKFSRSNSKISTKQKDTGIRIQWIYEPDKLLPTKVEPAPIAVNNVLDRGEYYERPEAVIGVLVHSGEEPVAVAAWYGNDHKGDWNIYGDQPEQSQQVYFLSGAKTIFVGRF</sequence>